<feature type="site" description="Interaction with DNA" evidence="7">
    <location>
        <position position="49"/>
    </location>
</feature>
<dbReference type="GO" id="GO:0005737">
    <property type="term" value="C:cytoplasm"/>
    <property type="evidence" value="ECO:0007669"/>
    <property type="project" value="TreeGrafter"/>
</dbReference>
<comment type="subcellular location">
    <subcellularLocation>
        <location evidence="7">Cell membrane</location>
        <topology evidence="7">Peripheral membrane protein</topology>
    </subcellularLocation>
</comment>
<accession>A0A9X2C308</accession>
<dbReference type="GO" id="GO:0006265">
    <property type="term" value="P:DNA topological change"/>
    <property type="evidence" value="ECO:0007669"/>
    <property type="project" value="UniProtKB-UniRule"/>
</dbReference>
<dbReference type="NCBIfam" id="NF004044">
    <property type="entry name" value="PRK05561.1"/>
    <property type="match status" value="1"/>
</dbReference>
<comment type="similarity">
    <text evidence="7">Belongs to the type II topoisomerase GyrA/ParC subunit family. ParC type 1 subfamily.</text>
</comment>
<dbReference type="NCBIfam" id="TIGR01062">
    <property type="entry name" value="parC_Gneg"/>
    <property type="match status" value="1"/>
</dbReference>
<keyword evidence="2 7" id="KW-1003">Cell membrane</keyword>
<dbReference type="CDD" id="cd00187">
    <property type="entry name" value="TOP4c"/>
    <property type="match status" value="1"/>
</dbReference>
<dbReference type="EC" id="5.6.2.2" evidence="7"/>
<dbReference type="GO" id="GO:0005524">
    <property type="term" value="F:ATP binding"/>
    <property type="evidence" value="ECO:0007669"/>
    <property type="project" value="InterPro"/>
</dbReference>
<dbReference type="SUPFAM" id="SSF101904">
    <property type="entry name" value="GyrA/ParC C-terminal domain-like"/>
    <property type="match status" value="1"/>
</dbReference>
<evidence type="ECO:0000256" key="8">
    <source>
        <dbReference type="PROSITE-ProRule" id="PRU01384"/>
    </source>
</evidence>
<dbReference type="Gene3D" id="3.30.1360.40">
    <property type="match status" value="1"/>
</dbReference>
<evidence type="ECO:0000313" key="12">
    <source>
        <dbReference type="Proteomes" id="UP001139353"/>
    </source>
</evidence>
<dbReference type="GO" id="GO:0003677">
    <property type="term" value="F:DNA binding"/>
    <property type="evidence" value="ECO:0007669"/>
    <property type="project" value="UniProtKB-UniRule"/>
</dbReference>
<dbReference type="InterPro" id="IPR035516">
    <property type="entry name" value="Gyrase/topoIV_suA_C"/>
</dbReference>
<evidence type="ECO:0000256" key="4">
    <source>
        <dbReference type="ARBA" id="ARBA00023125"/>
    </source>
</evidence>
<feature type="coiled-coil region" evidence="9">
    <location>
        <begin position="461"/>
        <end position="520"/>
    </location>
</feature>
<evidence type="ECO:0000256" key="1">
    <source>
        <dbReference type="ARBA" id="ARBA00000185"/>
    </source>
</evidence>
<evidence type="ECO:0000256" key="3">
    <source>
        <dbReference type="ARBA" id="ARBA00023029"/>
    </source>
</evidence>
<feature type="site" description="Transition state stabilizer" evidence="7">
    <location>
        <position position="134"/>
    </location>
</feature>
<keyword evidence="4 7" id="KW-0238">DNA-binding</keyword>
<comment type="catalytic activity">
    <reaction evidence="1 7 8">
        <text>ATP-dependent breakage, passage and rejoining of double-stranded DNA.</text>
        <dbReference type="EC" id="5.6.2.2"/>
    </reaction>
</comment>
<dbReference type="InterPro" id="IPR013758">
    <property type="entry name" value="Topo_IIA_A/C_ab"/>
</dbReference>
<comment type="subunit">
    <text evidence="7">Heterotetramer composed of ParC and ParE.</text>
</comment>
<dbReference type="SUPFAM" id="SSF56719">
    <property type="entry name" value="Type II DNA topoisomerase"/>
    <property type="match status" value="1"/>
</dbReference>
<evidence type="ECO:0000256" key="6">
    <source>
        <dbReference type="ARBA" id="ARBA00023235"/>
    </source>
</evidence>
<dbReference type="Proteomes" id="UP001139353">
    <property type="component" value="Unassembled WGS sequence"/>
</dbReference>
<keyword evidence="6 7" id="KW-0413">Isomerase</keyword>
<evidence type="ECO:0000256" key="9">
    <source>
        <dbReference type="SAM" id="Coils"/>
    </source>
</evidence>
<comment type="function">
    <text evidence="7">Topoisomerase IV is essential for chromosome segregation. It relaxes supercoiled DNA. Performs the decatenation events required during the replication of a circular DNA molecule.</text>
</comment>
<comment type="caution">
    <text evidence="11">The sequence shown here is derived from an EMBL/GenBank/DDBJ whole genome shotgun (WGS) entry which is preliminary data.</text>
</comment>
<feature type="site" description="Interaction with DNA" evidence="7">
    <location>
        <position position="91"/>
    </location>
</feature>
<organism evidence="11 12">
    <name type="scientific">Scleromatobacter humisilvae</name>
    <dbReference type="NCBI Taxonomy" id="2897159"/>
    <lineage>
        <taxon>Bacteria</taxon>
        <taxon>Pseudomonadati</taxon>
        <taxon>Pseudomonadota</taxon>
        <taxon>Betaproteobacteria</taxon>
        <taxon>Burkholderiales</taxon>
        <taxon>Sphaerotilaceae</taxon>
        <taxon>Scleromatobacter</taxon>
    </lineage>
</organism>
<keyword evidence="5 7" id="KW-0472">Membrane</keyword>
<dbReference type="GO" id="GO:0019897">
    <property type="term" value="C:extrinsic component of plasma membrane"/>
    <property type="evidence" value="ECO:0007669"/>
    <property type="project" value="UniProtKB-UniRule"/>
</dbReference>
<dbReference type="PANTHER" id="PTHR43493">
    <property type="entry name" value="DNA GYRASE/TOPOISOMERASE SUBUNIT A"/>
    <property type="match status" value="1"/>
</dbReference>
<dbReference type="AlphaFoldDB" id="A0A9X2C308"/>
<dbReference type="Gene3D" id="2.120.10.90">
    <property type="entry name" value="DNA gyrase/topoisomerase IV, subunit A, C-terminal"/>
    <property type="match status" value="1"/>
</dbReference>
<reference evidence="11" key="1">
    <citation type="submission" date="2021-11" db="EMBL/GenBank/DDBJ databases">
        <title>BS-T2-15 a new species belonging to the Comamonadaceae family isolated from the soil of a French oak forest.</title>
        <authorList>
            <person name="Mieszkin S."/>
            <person name="Alain K."/>
        </authorList>
    </citation>
    <scope>NUCLEOTIDE SEQUENCE</scope>
    <source>
        <strain evidence="11">BS-T2-15</strain>
    </source>
</reference>
<feature type="site" description="Interaction with DNA" evidence="7">
    <location>
        <position position="93"/>
    </location>
</feature>
<dbReference type="Gene3D" id="1.10.268.10">
    <property type="entry name" value="Topoisomerase, domain 3"/>
    <property type="match status" value="1"/>
</dbReference>
<dbReference type="InterPro" id="IPR050220">
    <property type="entry name" value="Type_II_DNA_Topoisomerases"/>
</dbReference>
<keyword evidence="12" id="KW-1185">Reference proteome</keyword>
<dbReference type="InterPro" id="IPR013757">
    <property type="entry name" value="Topo_IIA_A_a_sf"/>
</dbReference>
<dbReference type="HAMAP" id="MF_00936">
    <property type="entry name" value="ParC_type1"/>
    <property type="match status" value="1"/>
</dbReference>
<sequence>MEQTPLAFGGGDGGGDALTLAHYAERAYLEYALSVVKGRALPDVSDGCKPVQRRILYTMHRMGLSFTNASAAGPAPRKSAKVVGDVLGNFHPHGDTAAYDALVRMAQDFSLRYPLIDGQGNFGSRDGDGAAAMRYTEARLNPIARLLLDEIDEGTVDYMPNYDGTTVEPRLLPARLPFVLLNGASGIAVGLATEVPSHNLREVADAAIAMLKNDKLSDDELYTLIPGPDFPGGGQIISSESDIRDAYSTGRGSLKVRARWKIEDLARGQWQLIVTELPPGASTQRVLEEIEELTNPKIKAGKKALSAEQLQLKATILAVLDAARDESGREASVRLVFEPKSRTISPQELINTLLAHTSLESSASINLTMIGGDGRPTLKSLRQILIEWTTFRAHTVKLRTEHRLSNVLARIHILEGRQLVLLNIDEVIRIIRESDEPKPALIEAFKLTEIQADDILDIRLRQLARLEAIKIQQQLDEARSQQQKLEDILSSPAALKRTVIKEIEADAKAHADERRTLIQAEKRAVVEVRIVDEPVTVVVSLKGWVRAMKGHGHEAGGFAFKSGDALYGTFECRSVDTLLVFGSNQGGTGRVYTVAVSLLPGARGDGTPITTLIDLEAGTQPLHYFAASSDATLLLANTGGFGLLAKVGDMTSRQKGGKSFLSIADTDRLLPPMPLQAGHTQVACLSLSSRLLVFPLDELKLQSNGGKGLTLMDVDAKDPLVSVATCANGVKVLGLGRGQKPKEEDLKGATLAAYAGKRARKGKAIDAAIKGQRVIAL</sequence>
<dbReference type="GO" id="GO:0003918">
    <property type="term" value="F:DNA topoisomerase type II (double strand cut, ATP-hydrolyzing) activity"/>
    <property type="evidence" value="ECO:0007669"/>
    <property type="project" value="UniProtKB-UniRule"/>
</dbReference>
<dbReference type="GO" id="GO:0005694">
    <property type="term" value="C:chromosome"/>
    <property type="evidence" value="ECO:0007669"/>
    <property type="project" value="InterPro"/>
</dbReference>
<dbReference type="GO" id="GO:0007059">
    <property type="term" value="P:chromosome segregation"/>
    <property type="evidence" value="ECO:0007669"/>
    <property type="project" value="UniProtKB-UniRule"/>
</dbReference>
<dbReference type="Pfam" id="PF00521">
    <property type="entry name" value="DNA_topoisoIV"/>
    <property type="match status" value="1"/>
</dbReference>
<dbReference type="RefSeq" id="WP_275682733.1">
    <property type="nucleotide sequence ID" value="NZ_JAJLJH010000003.1"/>
</dbReference>
<keyword evidence="9" id="KW-0175">Coiled coil</keyword>
<dbReference type="Gene3D" id="3.90.199.10">
    <property type="entry name" value="Topoisomerase II, domain 5"/>
    <property type="match status" value="1"/>
</dbReference>
<evidence type="ECO:0000313" key="11">
    <source>
        <dbReference type="EMBL" id="MCK9686690.1"/>
    </source>
</evidence>
<dbReference type="SMART" id="SM00434">
    <property type="entry name" value="TOP4c"/>
    <property type="match status" value="1"/>
</dbReference>
<protein>
    <recommendedName>
        <fullName evidence="7">DNA topoisomerase 4 subunit A</fullName>
        <ecNumber evidence="7">5.6.2.2</ecNumber>
    </recommendedName>
    <alternativeName>
        <fullName evidence="7">Topoisomerase IV subunit A</fullName>
    </alternativeName>
</protein>
<proteinExistence type="inferred from homology"/>
<gene>
    <name evidence="7 11" type="primary">parC</name>
    <name evidence="11" type="ORF">LPC04_13330</name>
</gene>
<evidence type="ECO:0000256" key="5">
    <source>
        <dbReference type="ARBA" id="ARBA00023136"/>
    </source>
</evidence>
<dbReference type="EMBL" id="JAJLJH010000003">
    <property type="protein sequence ID" value="MCK9686690.1"/>
    <property type="molecule type" value="Genomic_DNA"/>
</dbReference>
<feature type="domain" description="Topo IIA-type catalytic" evidence="10">
    <location>
        <begin position="41"/>
        <end position="533"/>
    </location>
</feature>
<keyword evidence="3 7" id="KW-0799">Topoisomerase</keyword>
<name>A0A9X2C308_9BURK</name>
<feature type="active site" description="O-(5'-phospho-DNA)-tyrosine intermediate" evidence="7 8">
    <location>
        <position position="135"/>
    </location>
</feature>
<evidence type="ECO:0000256" key="2">
    <source>
        <dbReference type="ARBA" id="ARBA00022475"/>
    </source>
</evidence>
<dbReference type="PROSITE" id="PS52040">
    <property type="entry name" value="TOPO_IIA"/>
    <property type="match status" value="1"/>
</dbReference>
<dbReference type="InterPro" id="IPR005742">
    <property type="entry name" value="TopoIV_A_Gneg"/>
</dbReference>
<dbReference type="InterPro" id="IPR002205">
    <property type="entry name" value="Topo_IIA_dom_A"/>
</dbReference>
<dbReference type="GO" id="GO:0009330">
    <property type="term" value="C:DNA topoisomerase type II (double strand cut, ATP-hydrolyzing) complex"/>
    <property type="evidence" value="ECO:0007669"/>
    <property type="project" value="TreeGrafter"/>
</dbReference>
<dbReference type="PANTHER" id="PTHR43493:SF1">
    <property type="entry name" value="DNA TOPOISOMERASE 4 SUBUNIT A"/>
    <property type="match status" value="1"/>
</dbReference>
<evidence type="ECO:0000256" key="7">
    <source>
        <dbReference type="HAMAP-Rule" id="MF_00936"/>
    </source>
</evidence>
<dbReference type="FunFam" id="1.10.268.10:FF:000001">
    <property type="entry name" value="DNA gyrase subunit A"/>
    <property type="match status" value="1"/>
</dbReference>
<dbReference type="InterPro" id="IPR013760">
    <property type="entry name" value="Topo_IIA-like_dom_sf"/>
</dbReference>
<evidence type="ECO:0000259" key="10">
    <source>
        <dbReference type="PROSITE" id="PS52040"/>
    </source>
</evidence>